<sequence>MHFSPAVSHTLPWRFDQPARTEASPHCPRPSSASAHIQRPSGETLATAMRPCSAGPEGHRYLFGVFVNIQTAQVILATRGWPAASRQGRLLAVEKRPSRCLARFPTE</sequence>
<keyword evidence="3" id="KW-1185">Reference proteome</keyword>
<name>A0A218Z8Y3_9HELO</name>
<gene>
    <name evidence="2" type="ORF">B2J93_9561</name>
</gene>
<evidence type="ECO:0000313" key="2">
    <source>
        <dbReference type="EMBL" id="OWP03715.1"/>
    </source>
</evidence>
<evidence type="ECO:0000313" key="3">
    <source>
        <dbReference type="Proteomes" id="UP000242519"/>
    </source>
</evidence>
<dbReference type="EMBL" id="MZNU01000173">
    <property type="protein sequence ID" value="OWP03715.1"/>
    <property type="molecule type" value="Genomic_DNA"/>
</dbReference>
<organism evidence="2 3">
    <name type="scientific">Diplocarpon coronariae</name>
    <dbReference type="NCBI Taxonomy" id="2795749"/>
    <lineage>
        <taxon>Eukaryota</taxon>
        <taxon>Fungi</taxon>
        <taxon>Dikarya</taxon>
        <taxon>Ascomycota</taxon>
        <taxon>Pezizomycotina</taxon>
        <taxon>Leotiomycetes</taxon>
        <taxon>Helotiales</taxon>
        <taxon>Drepanopezizaceae</taxon>
        <taxon>Diplocarpon</taxon>
    </lineage>
</organism>
<dbReference type="InParanoid" id="A0A218Z8Y3"/>
<protein>
    <submittedName>
        <fullName evidence="2">Uncharacterized protein</fullName>
    </submittedName>
</protein>
<proteinExistence type="predicted"/>
<comment type="caution">
    <text evidence="2">The sequence shown here is derived from an EMBL/GenBank/DDBJ whole genome shotgun (WGS) entry which is preliminary data.</text>
</comment>
<feature type="region of interest" description="Disordered" evidence="1">
    <location>
        <begin position="19"/>
        <end position="38"/>
    </location>
</feature>
<reference evidence="2 3" key="1">
    <citation type="submission" date="2017-04" db="EMBL/GenBank/DDBJ databases">
        <title>Draft genome sequence of Marssonina coronaria NL1: causal agent of apple blotch.</title>
        <authorList>
            <person name="Cheng Q."/>
        </authorList>
    </citation>
    <scope>NUCLEOTIDE SEQUENCE [LARGE SCALE GENOMIC DNA]</scope>
    <source>
        <strain evidence="2 3">NL1</strain>
    </source>
</reference>
<dbReference type="Proteomes" id="UP000242519">
    <property type="component" value="Unassembled WGS sequence"/>
</dbReference>
<dbReference type="AlphaFoldDB" id="A0A218Z8Y3"/>
<accession>A0A218Z8Y3</accession>
<evidence type="ECO:0000256" key="1">
    <source>
        <dbReference type="SAM" id="MobiDB-lite"/>
    </source>
</evidence>